<proteinExistence type="predicted"/>
<protein>
    <submittedName>
        <fullName evidence="2">Uncharacterized protein</fullName>
    </submittedName>
</protein>
<dbReference type="PANTHER" id="PTHR33710:SF77">
    <property type="entry name" value="DNASE I-LIKE SUPERFAMILY PROTEIN"/>
    <property type="match status" value="1"/>
</dbReference>
<keyword evidence="3" id="KW-1185">Reference proteome</keyword>
<comment type="caution">
    <text evidence="2">The sequence shown here is derived from an EMBL/GenBank/DDBJ whole genome shotgun (WGS) entry which is preliminary data.</text>
</comment>
<evidence type="ECO:0000313" key="3">
    <source>
        <dbReference type="Proteomes" id="UP000828251"/>
    </source>
</evidence>
<gene>
    <name evidence="2" type="ORF">J1N35_035994</name>
</gene>
<feature type="region of interest" description="Disordered" evidence="1">
    <location>
        <begin position="37"/>
        <end position="69"/>
    </location>
</feature>
<dbReference type="InterPro" id="IPR036691">
    <property type="entry name" value="Endo/exonu/phosph_ase_sf"/>
</dbReference>
<dbReference type="SUPFAM" id="SSF56219">
    <property type="entry name" value="DNase I-like"/>
    <property type="match status" value="1"/>
</dbReference>
<reference evidence="2 3" key="1">
    <citation type="journal article" date="2021" name="Plant Biotechnol. J.">
        <title>Multi-omics assisted identification of the key and species-specific regulatory components of drought-tolerant mechanisms in Gossypium stocksii.</title>
        <authorList>
            <person name="Yu D."/>
            <person name="Ke L."/>
            <person name="Zhang D."/>
            <person name="Wu Y."/>
            <person name="Sun Y."/>
            <person name="Mei J."/>
            <person name="Sun J."/>
            <person name="Sun Y."/>
        </authorList>
    </citation>
    <scope>NUCLEOTIDE SEQUENCE [LARGE SCALE GENOMIC DNA]</scope>
    <source>
        <strain evidence="3">cv. E1</strain>
        <tissue evidence="2">Leaf</tissue>
    </source>
</reference>
<sequence>MKNCHPMITTEPSDAINSNERSGDLIPAELLRTTKKYKPKGGHAHAFERRRGGSQRLPESQKRKGNKGPFIGKEVPLFCDFVDSTKLHDLGFRGPAFTWHQGNLFERLDRALGNEAWLKNFPNRLITHLLNIKSDYKPIFLNLKLQLTLSRGRPFQFLVGWTKHLDFGKFVNDRWDVRGSMSESLALFTNDLKDWNKFVYGHITTHKRNLIHKLSTIQKKMEI</sequence>
<dbReference type="Proteomes" id="UP000828251">
    <property type="component" value="Unassembled WGS sequence"/>
</dbReference>
<feature type="region of interest" description="Disordered" evidence="1">
    <location>
        <begin position="1"/>
        <end position="23"/>
    </location>
</feature>
<dbReference type="EMBL" id="JAIQCV010000010">
    <property type="protein sequence ID" value="KAH1057929.1"/>
    <property type="molecule type" value="Genomic_DNA"/>
</dbReference>
<dbReference type="AlphaFoldDB" id="A0A9D3UVQ7"/>
<feature type="compositionally biased region" description="Polar residues" evidence="1">
    <location>
        <begin position="10"/>
        <end position="20"/>
    </location>
</feature>
<evidence type="ECO:0000313" key="2">
    <source>
        <dbReference type="EMBL" id="KAH1057929.1"/>
    </source>
</evidence>
<organism evidence="2 3">
    <name type="scientific">Gossypium stocksii</name>
    <dbReference type="NCBI Taxonomy" id="47602"/>
    <lineage>
        <taxon>Eukaryota</taxon>
        <taxon>Viridiplantae</taxon>
        <taxon>Streptophyta</taxon>
        <taxon>Embryophyta</taxon>
        <taxon>Tracheophyta</taxon>
        <taxon>Spermatophyta</taxon>
        <taxon>Magnoliopsida</taxon>
        <taxon>eudicotyledons</taxon>
        <taxon>Gunneridae</taxon>
        <taxon>Pentapetalae</taxon>
        <taxon>rosids</taxon>
        <taxon>malvids</taxon>
        <taxon>Malvales</taxon>
        <taxon>Malvaceae</taxon>
        <taxon>Malvoideae</taxon>
        <taxon>Gossypium</taxon>
    </lineage>
</organism>
<dbReference type="OrthoDB" id="1001832at2759"/>
<dbReference type="PANTHER" id="PTHR33710">
    <property type="entry name" value="BNAC02G09200D PROTEIN"/>
    <property type="match status" value="1"/>
</dbReference>
<evidence type="ECO:0000256" key="1">
    <source>
        <dbReference type="SAM" id="MobiDB-lite"/>
    </source>
</evidence>
<name>A0A9D3UVQ7_9ROSI</name>
<accession>A0A9D3UVQ7</accession>